<dbReference type="OrthoDB" id="116883at2759"/>
<accession>A0A1S0U0N9</accession>
<dbReference type="InParanoid" id="A0A1S0U0N9"/>
<organism evidence="2">
    <name type="scientific">Loa loa</name>
    <name type="common">Eye worm</name>
    <name type="synonym">Filaria loa</name>
    <dbReference type="NCBI Taxonomy" id="7209"/>
    <lineage>
        <taxon>Eukaryota</taxon>
        <taxon>Metazoa</taxon>
        <taxon>Ecdysozoa</taxon>
        <taxon>Nematoda</taxon>
        <taxon>Chromadorea</taxon>
        <taxon>Rhabditida</taxon>
        <taxon>Spirurina</taxon>
        <taxon>Spiruromorpha</taxon>
        <taxon>Filarioidea</taxon>
        <taxon>Onchocercidae</taxon>
        <taxon>Loa</taxon>
    </lineage>
</organism>
<gene>
    <name evidence="2" type="ORF">LOAG_05265</name>
</gene>
<dbReference type="KEGG" id="loa:LOAG_05265"/>
<dbReference type="AlphaFoldDB" id="A0A1S0U0N9"/>
<dbReference type="Pfam" id="PF08718">
    <property type="entry name" value="GLTP"/>
    <property type="match status" value="1"/>
</dbReference>
<dbReference type="CTD" id="9942669"/>
<name>A0A1S0U0N9_LOALO</name>
<feature type="domain" description="Glycolipid transfer protein" evidence="1">
    <location>
        <begin position="25"/>
        <end position="64"/>
    </location>
</feature>
<sequence>MSELTVERLRNHPSVQLMHQFAINMTLCQASYDITLSKHHSWIVRKLVRIATHLLASRDFILNAIIIGKGSQYEHEVMHAITRFIGVAEQVFHRLQRIYEDKNILNLS</sequence>
<dbReference type="GO" id="GO:0120013">
    <property type="term" value="F:lipid transfer activity"/>
    <property type="evidence" value="ECO:0007669"/>
    <property type="project" value="InterPro"/>
</dbReference>
<dbReference type="GO" id="GO:0005737">
    <property type="term" value="C:cytoplasm"/>
    <property type="evidence" value="ECO:0007669"/>
    <property type="project" value="InterPro"/>
</dbReference>
<reference evidence="2" key="1">
    <citation type="submission" date="2012-04" db="EMBL/GenBank/DDBJ databases">
        <title>The Genome Sequence of Loa loa.</title>
        <authorList>
            <consortium name="The Broad Institute Genome Sequencing Platform"/>
            <consortium name="Broad Institute Genome Sequencing Center for Infectious Disease"/>
            <person name="Nutman T.B."/>
            <person name="Fink D.L."/>
            <person name="Russ C."/>
            <person name="Young S."/>
            <person name="Zeng Q."/>
            <person name="Gargeya S."/>
            <person name="Alvarado L."/>
            <person name="Berlin A."/>
            <person name="Chapman S.B."/>
            <person name="Chen Z."/>
            <person name="Freedman E."/>
            <person name="Gellesch M."/>
            <person name="Goldberg J."/>
            <person name="Griggs A."/>
            <person name="Gujja S."/>
            <person name="Heilman E.R."/>
            <person name="Heiman D."/>
            <person name="Howarth C."/>
            <person name="Mehta T."/>
            <person name="Neiman D."/>
            <person name="Pearson M."/>
            <person name="Roberts A."/>
            <person name="Saif S."/>
            <person name="Shea T."/>
            <person name="Shenoy N."/>
            <person name="Sisk P."/>
            <person name="Stolte C."/>
            <person name="Sykes S."/>
            <person name="White J."/>
            <person name="Yandava C."/>
            <person name="Haas B."/>
            <person name="Henn M.R."/>
            <person name="Nusbaum C."/>
            <person name="Birren B."/>
        </authorList>
    </citation>
    <scope>NUCLEOTIDE SEQUENCE [LARGE SCALE GENOMIC DNA]</scope>
</reference>
<dbReference type="GeneID" id="9942669"/>
<dbReference type="InterPro" id="IPR014830">
    <property type="entry name" value="Glycolipid_transfer_prot_dom"/>
</dbReference>
<dbReference type="InterPro" id="IPR036497">
    <property type="entry name" value="GLTP_sf"/>
</dbReference>
<evidence type="ECO:0000313" key="2">
    <source>
        <dbReference type="EMBL" id="EFO23220.1"/>
    </source>
</evidence>
<protein>
    <recommendedName>
        <fullName evidence="1">Glycolipid transfer protein domain-containing protein</fullName>
    </recommendedName>
</protein>
<proteinExistence type="predicted"/>
<dbReference type="Gene3D" id="1.10.3520.10">
    <property type="entry name" value="Glycolipid transfer protein"/>
    <property type="match status" value="1"/>
</dbReference>
<dbReference type="SUPFAM" id="SSF110004">
    <property type="entry name" value="Glycolipid transfer protein, GLTP"/>
    <property type="match status" value="1"/>
</dbReference>
<evidence type="ECO:0000259" key="1">
    <source>
        <dbReference type="Pfam" id="PF08718"/>
    </source>
</evidence>
<dbReference type="EMBL" id="JH712237">
    <property type="protein sequence ID" value="EFO23220.1"/>
    <property type="molecule type" value="Genomic_DNA"/>
</dbReference>
<dbReference type="RefSeq" id="XP_003140850.1">
    <property type="nucleotide sequence ID" value="XM_003140802.1"/>
</dbReference>